<organism evidence="1 2">
    <name type="scientific">Bizionia argentinensis JUB59</name>
    <dbReference type="NCBI Taxonomy" id="1046627"/>
    <lineage>
        <taxon>Bacteria</taxon>
        <taxon>Pseudomonadati</taxon>
        <taxon>Bacteroidota</taxon>
        <taxon>Flavobacteriia</taxon>
        <taxon>Flavobacteriales</taxon>
        <taxon>Flavobacteriaceae</taxon>
        <taxon>Bizionia</taxon>
    </lineage>
</organism>
<evidence type="ECO:0000313" key="2">
    <source>
        <dbReference type="Proteomes" id="UP000003730"/>
    </source>
</evidence>
<evidence type="ECO:0000313" key="1">
    <source>
        <dbReference type="EMBL" id="EGV42467.2"/>
    </source>
</evidence>
<accession>G2EGG7</accession>
<dbReference type="AlphaFoldDB" id="G2EGG7"/>
<dbReference type="OrthoDB" id="1202716at2"/>
<comment type="caution">
    <text evidence="1">The sequence shown here is derived from an EMBL/GenBank/DDBJ whole genome shotgun (WGS) entry which is preliminary data.</text>
</comment>
<keyword evidence="2" id="KW-1185">Reference proteome</keyword>
<dbReference type="EMBL" id="AFXZ01000055">
    <property type="protein sequence ID" value="EGV42467.2"/>
    <property type="molecule type" value="Genomic_DNA"/>
</dbReference>
<dbReference type="Proteomes" id="UP000003730">
    <property type="component" value="Unassembled WGS sequence"/>
</dbReference>
<name>G2EGG7_9FLAO</name>
<dbReference type="eggNOG" id="ENOG503034V">
    <property type="taxonomic scope" value="Bacteria"/>
</dbReference>
<reference evidence="1 2" key="1">
    <citation type="journal article" date="2008" name="Int. J. Syst. Evol. Microbiol.">
        <title>Bizionia argentinensis sp. nov., isolated from surface marine water in Antarctica.</title>
        <authorList>
            <person name="Bercovich A."/>
            <person name="Vazquez S.C."/>
            <person name="Yankilevich P."/>
            <person name="Coria S.H."/>
            <person name="Foti M."/>
            <person name="Hernandez E."/>
            <person name="Vidal A."/>
            <person name="Ruberto L."/>
            <person name="Melo C."/>
            <person name="Marenssi S."/>
            <person name="Criscuolo M."/>
            <person name="Memoli M."/>
            <person name="Arguelles M."/>
            <person name="Mac Cormack W.P."/>
        </authorList>
    </citation>
    <scope>NUCLEOTIDE SEQUENCE [LARGE SCALE GENOMIC DNA]</scope>
    <source>
        <strain evidence="1 2">JUB59</strain>
    </source>
</reference>
<proteinExistence type="predicted"/>
<protein>
    <submittedName>
        <fullName evidence="1">Uncharacterized protein</fullName>
    </submittedName>
</protein>
<sequence length="194" mass="22564">MILSCENKTTEIRYYPTDREILNEKMEIIGLDTTTLNFRQITNKIGNDYYPEPNFKEIALEFYDGQIKKTVIPYVYSGGLIKQKNVLVITSDSILIDNGYRIDELKRILKRHYQNNGEIPNYPVSSHKALIEVNIDSTKTGLEIKEILTKLTHSFDEIKSEINDSTELRVLFDYYRNVPPPPPPPKTENEFDNE</sequence>
<gene>
    <name evidence="1" type="ORF">BZARG_3096</name>
</gene>